<keyword evidence="2" id="KW-1185">Reference proteome</keyword>
<dbReference type="Pfam" id="PF03382">
    <property type="entry name" value="DUF285"/>
    <property type="match status" value="2"/>
</dbReference>
<dbReference type="RefSeq" id="WP_379690840.1">
    <property type="nucleotide sequence ID" value="NZ_JBHMEX010000074.1"/>
</dbReference>
<dbReference type="InterPro" id="IPR005046">
    <property type="entry name" value="DUF285"/>
</dbReference>
<accession>A0ABV5FTT0</accession>
<protein>
    <submittedName>
        <fullName evidence="1">BspA family leucine-rich repeat surface protein</fullName>
    </submittedName>
</protein>
<reference evidence="1 2" key="1">
    <citation type="submission" date="2024-09" db="EMBL/GenBank/DDBJ databases">
        <authorList>
            <person name="Sun Q."/>
            <person name="Mori K."/>
        </authorList>
    </citation>
    <scope>NUCLEOTIDE SEQUENCE [LARGE SCALE GENOMIC DNA]</scope>
    <source>
        <strain evidence="1 2">CECT 7908</strain>
    </source>
</reference>
<comment type="caution">
    <text evidence="1">The sequence shown here is derived from an EMBL/GenBank/DDBJ whole genome shotgun (WGS) entry which is preliminary data.</text>
</comment>
<dbReference type="InterPro" id="IPR011889">
    <property type="entry name" value="Liste_lipo_26"/>
</dbReference>
<gene>
    <name evidence="1" type="ORF">ACFFUQ_21215</name>
</gene>
<evidence type="ECO:0000313" key="1">
    <source>
        <dbReference type="EMBL" id="MFB9066546.1"/>
    </source>
</evidence>
<dbReference type="NCBIfam" id="TIGR02167">
    <property type="entry name" value="Liste_lipo_26"/>
    <property type="match status" value="4"/>
</dbReference>
<feature type="non-terminal residue" evidence="1">
    <location>
        <position position="207"/>
    </location>
</feature>
<sequence length="207" mass="23364">MKLMTIQRWGSFFFTINGSAFDGCVNLTLTNVEDIPELKMVRGLSFTFRDCISLTTINHLELWDTSNIRGMTGLFQGAKSFNQDIGGWNVVSVENMIRMFDEATNFDNGGSSSINNWNTSKVVLMEGMFNGCKIFNQDISNWNTSTVINMGTMFSDCLSFNQPIGGWDTSKVTDMRTMFNSAKSFNQPIDSWDVNNVNNMKAMFYNA</sequence>
<name>A0ABV5FTT0_9FLAO</name>
<dbReference type="Proteomes" id="UP001589589">
    <property type="component" value="Unassembled WGS sequence"/>
</dbReference>
<proteinExistence type="predicted"/>
<evidence type="ECO:0000313" key="2">
    <source>
        <dbReference type="Proteomes" id="UP001589589"/>
    </source>
</evidence>
<dbReference type="EMBL" id="JBHMEX010000074">
    <property type="protein sequence ID" value="MFB9066546.1"/>
    <property type="molecule type" value="Genomic_DNA"/>
</dbReference>
<organism evidence="1 2">
    <name type="scientific">Flavobacterium branchiarum</name>
    <dbReference type="NCBI Taxonomy" id="1114870"/>
    <lineage>
        <taxon>Bacteria</taxon>
        <taxon>Pseudomonadati</taxon>
        <taxon>Bacteroidota</taxon>
        <taxon>Flavobacteriia</taxon>
        <taxon>Flavobacteriales</taxon>
        <taxon>Flavobacteriaceae</taxon>
        <taxon>Flavobacterium</taxon>
    </lineage>
</organism>